<evidence type="ECO:0000313" key="6">
    <source>
        <dbReference type="Proteomes" id="UP000054007"/>
    </source>
</evidence>
<keyword evidence="6" id="KW-1185">Reference proteome</keyword>
<dbReference type="SUPFAM" id="SSF54928">
    <property type="entry name" value="RNA-binding domain, RBD"/>
    <property type="match status" value="2"/>
</dbReference>
<dbReference type="InterPro" id="IPR000504">
    <property type="entry name" value="RRM_dom"/>
</dbReference>
<dbReference type="InterPro" id="IPR035979">
    <property type="entry name" value="RBD_domain_sf"/>
</dbReference>
<organism evidence="5 6">
    <name type="scientific">Cylindrobasidium torrendii FP15055 ss-10</name>
    <dbReference type="NCBI Taxonomy" id="1314674"/>
    <lineage>
        <taxon>Eukaryota</taxon>
        <taxon>Fungi</taxon>
        <taxon>Dikarya</taxon>
        <taxon>Basidiomycota</taxon>
        <taxon>Agaricomycotina</taxon>
        <taxon>Agaricomycetes</taxon>
        <taxon>Agaricomycetidae</taxon>
        <taxon>Agaricales</taxon>
        <taxon>Marasmiineae</taxon>
        <taxon>Physalacriaceae</taxon>
        <taxon>Cylindrobasidium</taxon>
    </lineage>
</organism>
<dbReference type="EMBL" id="KN880441">
    <property type="protein sequence ID" value="KIY72694.1"/>
    <property type="molecule type" value="Genomic_DNA"/>
</dbReference>
<feature type="compositionally biased region" description="Polar residues" evidence="3">
    <location>
        <begin position="232"/>
        <end position="255"/>
    </location>
</feature>
<feature type="domain" description="RRM" evidence="4">
    <location>
        <begin position="118"/>
        <end position="198"/>
    </location>
</feature>
<proteinExistence type="predicted"/>
<feature type="region of interest" description="Disordered" evidence="3">
    <location>
        <begin position="352"/>
        <end position="402"/>
    </location>
</feature>
<dbReference type="PROSITE" id="PS50102">
    <property type="entry name" value="RRM"/>
    <property type="match status" value="2"/>
</dbReference>
<dbReference type="Gene3D" id="3.30.70.330">
    <property type="match status" value="3"/>
</dbReference>
<reference evidence="5 6" key="1">
    <citation type="journal article" date="2015" name="Fungal Genet. Biol.">
        <title>Evolution of novel wood decay mechanisms in Agaricales revealed by the genome sequences of Fistulina hepatica and Cylindrobasidium torrendii.</title>
        <authorList>
            <person name="Floudas D."/>
            <person name="Held B.W."/>
            <person name="Riley R."/>
            <person name="Nagy L.G."/>
            <person name="Koehler G."/>
            <person name="Ransdell A.S."/>
            <person name="Younus H."/>
            <person name="Chow J."/>
            <person name="Chiniquy J."/>
            <person name="Lipzen A."/>
            <person name="Tritt A."/>
            <person name="Sun H."/>
            <person name="Haridas S."/>
            <person name="LaButti K."/>
            <person name="Ohm R.A."/>
            <person name="Kues U."/>
            <person name="Blanchette R.A."/>
            <person name="Grigoriev I.V."/>
            <person name="Minto R.E."/>
            <person name="Hibbett D.S."/>
        </authorList>
    </citation>
    <scope>NUCLEOTIDE SEQUENCE [LARGE SCALE GENOMIC DNA]</scope>
    <source>
        <strain evidence="5 6">FP15055 ss-10</strain>
    </source>
</reference>
<dbReference type="InterPro" id="IPR012677">
    <property type="entry name" value="Nucleotide-bd_a/b_plait_sf"/>
</dbReference>
<feature type="compositionally biased region" description="Low complexity" evidence="3">
    <location>
        <begin position="537"/>
        <end position="556"/>
    </location>
</feature>
<feature type="compositionally biased region" description="Polar residues" evidence="3">
    <location>
        <begin position="360"/>
        <end position="370"/>
    </location>
</feature>
<dbReference type="GO" id="GO:0003723">
    <property type="term" value="F:RNA binding"/>
    <property type="evidence" value="ECO:0007669"/>
    <property type="project" value="UniProtKB-UniRule"/>
</dbReference>
<evidence type="ECO:0000256" key="1">
    <source>
        <dbReference type="ARBA" id="ARBA00022884"/>
    </source>
</evidence>
<dbReference type="Proteomes" id="UP000054007">
    <property type="component" value="Unassembled WGS sequence"/>
</dbReference>
<name>A0A0D7BRC4_9AGAR</name>
<accession>A0A0D7BRC4</accession>
<dbReference type="Pfam" id="PF00076">
    <property type="entry name" value="RRM_1"/>
    <property type="match status" value="3"/>
</dbReference>
<feature type="region of interest" description="Disordered" evidence="3">
    <location>
        <begin position="616"/>
        <end position="670"/>
    </location>
</feature>
<feature type="region of interest" description="Disordered" evidence="3">
    <location>
        <begin position="214"/>
        <end position="255"/>
    </location>
</feature>
<dbReference type="AlphaFoldDB" id="A0A0D7BRC4"/>
<dbReference type="PANTHER" id="PTHR48027">
    <property type="entry name" value="HETEROGENEOUS NUCLEAR RIBONUCLEOPROTEIN 87F-RELATED"/>
    <property type="match status" value="1"/>
</dbReference>
<feature type="compositionally biased region" description="Low complexity" evidence="3">
    <location>
        <begin position="648"/>
        <end position="670"/>
    </location>
</feature>
<gene>
    <name evidence="5" type="ORF">CYLTODRAFT_388262</name>
</gene>
<feature type="compositionally biased region" description="Polar residues" evidence="3">
    <location>
        <begin position="637"/>
        <end position="647"/>
    </location>
</feature>
<protein>
    <recommendedName>
        <fullName evidence="4">RRM domain-containing protein</fullName>
    </recommendedName>
</protein>
<sequence length="787" mass="84772">MDPQSNGDRQDGGIKHPYLHDPRLYISALPNYVTDENLAMALMTCGPFRPKIDREDGAPSVNGIIEFKFLEKAEKALATLHNRPIPGLSVPVPLLLSPYPQPDPPTPLPPANAIPRVVKSLPPGYTDSQLYDLFRPYGALASVRASGALSAETGMVEFWDEDDAKAAEEALHCADVDGQNIVVQIFHGRRSNLNSAAPVFQPTSPASMYQPMIQYSPPPPLHRDHGPYGSPRSPTSPIQHGPGQQVQVAPPGSNSHSGLIDPCNLFCKNLDSSIDSNALFHEFRRYGQIVSARVMRNENGESRGFGFVSYQAPDQAARALQAMNGCQLGNKQIVVRLHEPKQLRQEKLAARFNGHHQHPRSSSGATSPTLSEAGESMVGWTSPRQRSVNLGSPGLGDKRGRRGSGSYYNAALSGNMTVPTNYNDLASLSPTVRKDVLAGHYTNQIRTMELVEANDVETIVDSLVALSLSETVTMINDADRFASKVGYFRSTLGLPTPPSRSSSASMMPSRESSMDPSTLAATASAPEYPSTPISGNGSISTPPRTSSPSGSALSPAGERERMLHSVKKFASADVEEVTDLLMQLSKRERAMCFFNESTMRQKISEAKALLELVDDDEPAPAPVTPQKKRPAAAQAQSPVTPGLSSGIPSVTSSPAPATPGPAAAAAPVKGASNGDEYTAELLGQLPLVKVVDLVQDVSTSLSFRRATDKEVADTRVKVHAWISENVNITRQNIGKPLNKLLKQRAPTLENRGRVAIQLLETEDAFSLGFIMELYPDVLIKKAGHTKV</sequence>
<dbReference type="InterPro" id="IPR052462">
    <property type="entry name" value="SLIRP/GR-RBP-like"/>
</dbReference>
<dbReference type="STRING" id="1314674.A0A0D7BRC4"/>
<keyword evidence="1 2" id="KW-0694">RNA-binding</keyword>
<evidence type="ECO:0000256" key="3">
    <source>
        <dbReference type="SAM" id="MobiDB-lite"/>
    </source>
</evidence>
<feature type="domain" description="RRM" evidence="4">
    <location>
        <begin position="263"/>
        <end position="340"/>
    </location>
</feature>
<evidence type="ECO:0000256" key="2">
    <source>
        <dbReference type="PROSITE-ProRule" id="PRU00176"/>
    </source>
</evidence>
<dbReference type="SMART" id="SM00360">
    <property type="entry name" value="RRM"/>
    <property type="match status" value="3"/>
</dbReference>
<feature type="region of interest" description="Disordered" evidence="3">
    <location>
        <begin position="492"/>
        <end position="560"/>
    </location>
</feature>
<dbReference type="CDD" id="cd00590">
    <property type="entry name" value="RRM_SF"/>
    <property type="match status" value="1"/>
</dbReference>
<feature type="compositionally biased region" description="Low complexity" evidence="3">
    <location>
        <begin position="499"/>
        <end position="511"/>
    </location>
</feature>
<evidence type="ECO:0000313" key="5">
    <source>
        <dbReference type="EMBL" id="KIY72694.1"/>
    </source>
</evidence>
<evidence type="ECO:0000259" key="4">
    <source>
        <dbReference type="PROSITE" id="PS50102"/>
    </source>
</evidence>
<dbReference type="OrthoDB" id="6159137at2759"/>